<dbReference type="Proteomes" id="UP000025229">
    <property type="component" value="Plasmid 1"/>
</dbReference>
<keyword evidence="3" id="KW-1185">Reference proteome</keyword>
<evidence type="ECO:0000313" key="2">
    <source>
        <dbReference type="EMBL" id="MDX5895338.1"/>
    </source>
</evidence>
<dbReference type="EMBL" id="CP007515">
    <property type="protein sequence ID" value="AHY48062.1"/>
    <property type="molecule type" value="Genomic_DNA"/>
</dbReference>
<keyword evidence="1" id="KW-0614">Plasmid</keyword>
<reference evidence="1 3" key="1">
    <citation type="submission" date="2014-03" db="EMBL/GenBank/DDBJ databases">
        <title>Complete genome sequence of the Radio-Resistant Rubrobacter radiotolerans RSPS-4.</title>
        <authorList>
            <person name="Egas C.C."/>
            <person name="Barroso C.C."/>
            <person name="Froufe H.J.C."/>
            <person name="Pacheco J.J."/>
            <person name="Albuquerque L.L."/>
            <person name="da Costa M.M.S."/>
        </authorList>
    </citation>
    <scope>NUCLEOTIDE SEQUENCE [LARGE SCALE GENOMIC DNA]</scope>
    <source>
        <strain evidence="1 3">RSPS-4</strain>
        <plasmid evidence="1 3">1</plasmid>
    </source>
</reference>
<evidence type="ECO:0008006" key="4">
    <source>
        <dbReference type="Google" id="ProtNLM"/>
    </source>
</evidence>
<sequence length="313" mass="34676">MPAPRIPLPGKIVPVVEGKTLKKVAFISVEEHVHNCAAFLDFVSSEENGVLKDALLFHDIGKKLFRIGKIYRDGPLGKWAFDNPLGGGEDRGELLKRDYTAAMRPDLAAPIKDTASFADVAAAYLGYVGLDEKRGKKAASGITAYPVREDPEDPKSRVVAANYRLDRPFRDHAAPIEERHLPQALEEKRLLAALIRQHHSFQVPNIVEEMHEHEDFDRLLYDLMTMDHLGSAWAERLILAEEEGSKRSFPPGVDFGEVESFSEGGHSVSENPAGTKTARARLRLSAYGRDEAEIGFAVTYFVKEVDYVAPGLG</sequence>
<name>A0A023X6L1_RUBRA</name>
<geneLocation type="plasmid" evidence="1">
    <name>1</name>
</geneLocation>
<accession>A0A023X6L1</accession>
<dbReference type="OrthoDB" id="9873896at2"/>
<protein>
    <recommendedName>
        <fullName evidence="4">HD domain-containing protein</fullName>
    </recommendedName>
</protein>
<dbReference type="RefSeq" id="WP_041338478.1">
    <property type="nucleotide sequence ID" value="NZ_CP007515.1"/>
</dbReference>
<dbReference type="HOGENOM" id="CLU_888215_0_0_11"/>
<gene>
    <name evidence="1" type="ORF">RradSPS_2779</name>
    <name evidence="2" type="ORF">SIL72_15025</name>
</gene>
<evidence type="ECO:0000313" key="1">
    <source>
        <dbReference type="EMBL" id="AHY48062.1"/>
    </source>
</evidence>
<proteinExistence type="predicted"/>
<dbReference type="Proteomes" id="UP001281130">
    <property type="component" value="Unassembled WGS sequence"/>
</dbReference>
<dbReference type="AlphaFoldDB" id="A0A023X6L1"/>
<evidence type="ECO:0000313" key="3">
    <source>
        <dbReference type="Proteomes" id="UP000025229"/>
    </source>
</evidence>
<dbReference type="KEGG" id="rrd:RradSPS_2779"/>
<dbReference type="EMBL" id="JAWXXX010000002">
    <property type="protein sequence ID" value="MDX5895338.1"/>
    <property type="molecule type" value="Genomic_DNA"/>
</dbReference>
<organism evidence="1 3">
    <name type="scientific">Rubrobacter radiotolerans</name>
    <name type="common">Arthrobacter radiotolerans</name>
    <dbReference type="NCBI Taxonomy" id="42256"/>
    <lineage>
        <taxon>Bacteria</taxon>
        <taxon>Bacillati</taxon>
        <taxon>Actinomycetota</taxon>
        <taxon>Rubrobacteria</taxon>
        <taxon>Rubrobacterales</taxon>
        <taxon>Rubrobacteraceae</taxon>
        <taxon>Rubrobacter</taxon>
    </lineage>
</organism>
<reference evidence="2" key="2">
    <citation type="submission" date="2023-11" db="EMBL/GenBank/DDBJ databases">
        <title>MicrobeMod: A computational toolkit for identifying prokaryotic methylation and restriction-modification with nanopore sequencing.</title>
        <authorList>
            <person name="Crits-Christoph A."/>
            <person name="Kang S.C."/>
            <person name="Lee H."/>
            <person name="Ostrov N."/>
        </authorList>
    </citation>
    <scope>NUCLEOTIDE SEQUENCE</scope>
    <source>
        <strain evidence="2">ATCC 51242</strain>
    </source>
</reference>